<protein>
    <submittedName>
        <fullName evidence="2">Uncharacterized protein</fullName>
    </submittedName>
</protein>
<proteinExistence type="predicted"/>
<organism evidence="2 3">
    <name type="scientific">Dreissena polymorpha</name>
    <name type="common">Zebra mussel</name>
    <name type="synonym">Mytilus polymorpha</name>
    <dbReference type="NCBI Taxonomy" id="45954"/>
    <lineage>
        <taxon>Eukaryota</taxon>
        <taxon>Metazoa</taxon>
        <taxon>Spiralia</taxon>
        <taxon>Lophotrochozoa</taxon>
        <taxon>Mollusca</taxon>
        <taxon>Bivalvia</taxon>
        <taxon>Autobranchia</taxon>
        <taxon>Heteroconchia</taxon>
        <taxon>Euheterodonta</taxon>
        <taxon>Imparidentia</taxon>
        <taxon>Neoheterodontei</taxon>
        <taxon>Myida</taxon>
        <taxon>Dreissenoidea</taxon>
        <taxon>Dreissenidae</taxon>
        <taxon>Dreissena</taxon>
    </lineage>
</organism>
<evidence type="ECO:0000256" key="1">
    <source>
        <dbReference type="SAM" id="SignalP"/>
    </source>
</evidence>
<sequence length="97" mass="10627">MARQRTTRIPTPTATMCLSFNVLVLIVKEEILARTDGRKGNLGWCCLCGRDPGRKIPIEFGVDSSKYPVTDQTLEGPVLINYTRSISGVLHPIGIGL</sequence>
<feature type="chain" id="PRO_5039116768" evidence="1">
    <location>
        <begin position="34"/>
        <end position="97"/>
    </location>
</feature>
<keyword evidence="3" id="KW-1185">Reference proteome</keyword>
<gene>
    <name evidence="2" type="ORF">DPMN_178497</name>
</gene>
<reference evidence="2" key="1">
    <citation type="journal article" date="2019" name="bioRxiv">
        <title>The Genome of the Zebra Mussel, Dreissena polymorpha: A Resource for Invasive Species Research.</title>
        <authorList>
            <person name="McCartney M.A."/>
            <person name="Auch B."/>
            <person name="Kono T."/>
            <person name="Mallez S."/>
            <person name="Zhang Y."/>
            <person name="Obille A."/>
            <person name="Becker A."/>
            <person name="Abrahante J.E."/>
            <person name="Garbe J."/>
            <person name="Badalamenti J.P."/>
            <person name="Herman A."/>
            <person name="Mangelson H."/>
            <person name="Liachko I."/>
            <person name="Sullivan S."/>
            <person name="Sone E.D."/>
            <person name="Koren S."/>
            <person name="Silverstein K.A.T."/>
            <person name="Beckman K.B."/>
            <person name="Gohl D.M."/>
        </authorList>
    </citation>
    <scope>NUCLEOTIDE SEQUENCE</scope>
    <source>
        <strain evidence="2">Duluth1</strain>
        <tissue evidence="2">Whole animal</tissue>
    </source>
</reference>
<accession>A0A9D4EF58</accession>
<name>A0A9D4EF58_DREPO</name>
<keyword evidence="1" id="KW-0732">Signal</keyword>
<reference evidence="2" key="2">
    <citation type="submission" date="2020-11" db="EMBL/GenBank/DDBJ databases">
        <authorList>
            <person name="McCartney M.A."/>
            <person name="Auch B."/>
            <person name="Kono T."/>
            <person name="Mallez S."/>
            <person name="Becker A."/>
            <person name="Gohl D.M."/>
            <person name="Silverstein K.A.T."/>
            <person name="Koren S."/>
            <person name="Bechman K.B."/>
            <person name="Herman A."/>
            <person name="Abrahante J.E."/>
            <person name="Garbe J."/>
        </authorList>
    </citation>
    <scope>NUCLEOTIDE SEQUENCE</scope>
    <source>
        <strain evidence="2">Duluth1</strain>
        <tissue evidence="2">Whole animal</tissue>
    </source>
</reference>
<feature type="signal peptide" evidence="1">
    <location>
        <begin position="1"/>
        <end position="33"/>
    </location>
</feature>
<evidence type="ECO:0000313" key="3">
    <source>
        <dbReference type="Proteomes" id="UP000828390"/>
    </source>
</evidence>
<comment type="caution">
    <text evidence="2">The sequence shown here is derived from an EMBL/GenBank/DDBJ whole genome shotgun (WGS) entry which is preliminary data.</text>
</comment>
<dbReference type="EMBL" id="JAIWYP010000009">
    <property type="protein sequence ID" value="KAH3777060.1"/>
    <property type="molecule type" value="Genomic_DNA"/>
</dbReference>
<dbReference type="Proteomes" id="UP000828390">
    <property type="component" value="Unassembled WGS sequence"/>
</dbReference>
<dbReference type="AlphaFoldDB" id="A0A9D4EF58"/>
<evidence type="ECO:0000313" key="2">
    <source>
        <dbReference type="EMBL" id="KAH3777060.1"/>
    </source>
</evidence>